<sequence length="352" mass="36699">MARCFVAVALLGVSWLISGASNSYAAPCLVVTLTGTQGGPQSFNGLAGAGTLVRFGDDTDECGAVKLQFDAGRGTTMRLSQLKVGPEQLDAVFFTHMHNDHTEGFADLVQLRWSFNGTGAKIDVVCSADSVSPTGITISCSKFTAHIADAFIQSGEIAQRHSELKERTAAGPAELINTITFQPTDEPQVVWSKGGVKVSAIRSAHIAGHASYRVDTPAGSVVIGGDAGNDAPAPPRSSSASEQVEKLAEGADIIVHSAIHPVMAPGKGSGMFAYAYLRQTSVPDLAAMAQRAGVKHLVLTHMIPPIGGEQYPFKLPGGLLTEADYTKAARDGGFTGNIVVGTDLASLRLPAR</sequence>
<accession>A0A560LDP4</accession>
<keyword evidence="4" id="KW-1185">Reference proteome</keyword>
<dbReference type="Proteomes" id="UP000321304">
    <property type="component" value="Unassembled WGS sequence"/>
</dbReference>
<protein>
    <submittedName>
        <fullName evidence="3">Ribonuclease Z</fullName>
    </submittedName>
</protein>
<feature type="domain" description="Metallo-beta-lactamase" evidence="2">
    <location>
        <begin position="20"/>
        <end position="260"/>
    </location>
</feature>
<name>A0A560LDP4_9BRAD</name>
<dbReference type="InterPro" id="IPR001279">
    <property type="entry name" value="Metallo-B-lactamas"/>
</dbReference>
<dbReference type="EMBL" id="VITY01000013">
    <property type="protein sequence ID" value="TWB91330.1"/>
    <property type="molecule type" value="Genomic_DNA"/>
</dbReference>
<organism evidence="3 4">
    <name type="scientific">Bradyrhizobium macuxiense</name>
    <dbReference type="NCBI Taxonomy" id="1755647"/>
    <lineage>
        <taxon>Bacteria</taxon>
        <taxon>Pseudomonadati</taxon>
        <taxon>Pseudomonadota</taxon>
        <taxon>Alphaproteobacteria</taxon>
        <taxon>Hyphomicrobiales</taxon>
        <taxon>Nitrobacteraceae</taxon>
        <taxon>Bradyrhizobium</taxon>
    </lineage>
</organism>
<evidence type="ECO:0000259" key="2">
    <source>
        <dbReference type="SMART" id="SM00849"/>
    </source>
</evidence>
<dbReference type="SUPFAM" id="SSF56281">
    <property type="entry name" value="Metallo-hydrolase/oxidoreductase"/>
    <property type="match status" value="1"/>
</dbReference>
<evidence type="ECO:0000313" key="3">
    <source>
        <dbReference type="EMBL" id="TWB91330.1"/>
    </source>
</evidence>
<feature type="chain" id="PRO_5021732132" evidence="1">
    <location>
        <begin position="26"/>
        <end position="352"/>
    </location>
</feature>
<keyword evidence="1" id="KW-0732">Signal</keyword>
<feature type="signal peptide" evidence="1">
    <location>
        <begin position="1"/>
        <end position="25"/>
    </location>
</feature>
<dbReference type="RefSeq" id="WP_167529278.1">
    <property type="nucleotide sequence ID" value="NZ_VITY01000013.1"/>
</dbReference>
<dbReference type="Pfam" id="PF00753">
    <property type="entry name" value="Lactamase_B"/>
    <property type="match status" value="1"/>
</dbReference>
<evidence type="ECO:0000313" key="4">
    <source>
        <dbReference type="Proteomes" id="UP000321304"/>
    </source>
</evidence>
<dbReference type="GO" id="GO:0042781">
    <property type="term" value="F:3'-tRNA processing endoribonuclease activity"/>
    <property type="evidence" value="ECO:0007669"/>
    <property type="project" value="TreeGrafter"/>
</dbReference>
<reference evidence="3 4" key="1">
    <citation type="submission" date="2019-06" db="EMBL/GenBank/DDBJ databases">
        <title>Genomic Encyclopedia of Type Strains, Phase IV (KMG-V): Genome sequencing to study the core and pangenomes of soil and plant-associated prokaryotes.</title>
        <authorList>
            <person name="Whitman W."/>
        </authorList>
    </citation>
    <scope>NUCLEOTIDE SEQUENCE [LARGE SCALE GENOMIC DNA]</scope>
    <source>
        <strain evidence="3 4">BR 10355</strain>
    </source>
</reference>
<dbReference type="PANTHER" id="PTHR46018:SF2">
    <property type="entry name" value="ZINC PHOSPHODIESTERASE ELAC PROTEIN 1"/>
    <property type="match status" value="1"/>
</dbReference>
<dbReference type="InterPro" id="IPR036866">
    <property type="entry name" value="RibonucZ/Hydroxyglut_hydro"/>
</dbReference>
<dbReference type="AlphaFoldDB" id="A0A560LDP4"/>
<dbReference type="SMART" id="SM00849">
    <property type="entry name" value="Lactamase_B"/>
    <property type="match status" value="1"/>
</dbReference>
<proteinExistence type="predicted"/>
<gene>
    <name evidence="3" type="ORF">FBZ93_113199</name>
</gene>
<comment type="caution">
    <text evidence="3">The sequence shown here is derived from an EMBL/GenBank/DDBJ whole genome shotgun (WGS) entry which is preliminary data.</text>
</comment>
<dbReference type="PANTHER" id="PTHR46018">
    <property type="entry name" value="ZINC PHOSPHODIESTERASE ELAC PROTEIN 1"/>
    <property type="match status" value="1"/>
</dbReference>
<evidence type="ECO:0000256" key="1">
    <source>
        <dbReference type="SAM" id="SignalP"/>
    </source>
</evidence>
<dbReference type="Gene3D" id="3.60.15.10">
    <property type="entry name" value="Ribonuclease Z/Hydroxyacylglutathione hydrolase-like"/>
    <property type="match status" value="1"/>
</dbReference>